<sequence>LPYARDTTDKCRHSFPQISFYAVVSGCSEICVSVEGVGTYCLNKRSYTWSEVGKWTLPFYGKVEYVPELKLWFGISAGDQTTLAAADLSAMDSQPQLRGRCRWKESRSLTCPSNEGMRGFSAHRSGVFNTRTPKDDFGDESTDRNLVVVTGVEVAPHVHDGDGDGGGNANADSGSGRVELTMVNHRSRCY</sequence>
<keyword evidence="3" id="KW-1185">Reference proteome</keyword>
<evidence type="ECO:0000313" key="3">
    <source>
        <dbReference type="Proteomes" id="UP000095767"/>
    </source>
</evidence>
<proteinExistence type="predicted"/>
<feature type="non-terminal residue" evidence="2">
    <location>
        <position position="1"/>
    </location>
</feature>
<dbReference type="Pfam" id="PF07893">
    <property type="entry name" value="DUF1668"/>
    <property type="match status" value="1"/>
</dbReference>
<dbReference type="PANTHER" id="PTHR33085">
    <property type="entry name" value="OS12G0113100 PROTEIN-RELATED"/>
    <property type="match status" value="1"/>
</dbReference>
<evidence type="ECO:0000313" key="2">
    <source>
        <dbReference type="EMBL" id="OEL27289.1"/>
    </source>
</evidence>
<dbReference type="AlphaFoldDB" id="A0A1E5VQ90"/>
<reference evidence="2 3" key="1">
    <citation type="submission" date="2016-09" db="EMBL/GenBank/DDBJ databases">
        <title>The draft genome of Dichanthelium oligosanthes: A C3 panicoid grass species.</title>
        <authorList>
            <person name="Studer A.J."/>
            <person name="Schnable J.C."/>
            <person name="Brutnell T.P."/>
        </authorList>
    </citation>
    <scope>NUCLEOTIDE SEQUENCE [LARGE SCALE GENOMIC DNA]</scope>
    <source>
        <strain evidence="3">cv. Kellogg 1175</strain>
        <tissue evidence="2">Leaf</tissue>
    </source>
</reference>
<evidence type="ECO:0000256" key="1">
    <source>
        <dbReference type="SAM" id="MobiDB-lite"/>
    </source>
</evidence>
<accession>A0A1E5VQ90</accession>
<gene>
    <name evidence="2" type="ORF">BAE44_0011693</name>
</gene>
<organism evidence="2 3">
    <name type="scientific">Dichanthelium oligosanthes</name>
    <dbReference type="NCBI Taxonomy" id="888268"/>
    <lineage>
        <taxon>Eukaryota</taxon>
        <taxon>Viridiplantae</taxon>
        <taxon>Streptophyta</taxon>
        <taxon>Embryophyta</taxon>
        <taxon>Tracheophyta</taxon>
        <taxon>Spermatophyta</taxon>
        <taxon>Magnoliopsida</taxon>
        <taxon>Liliopsida</taxon>
        <taxon>Poales</taxon>
        <taxon>Poaceae</taxon>
        <taxon>PACMAD clade</taxon>
        <taxon>Panicoideae</taxon>
        <taxon>Panicodae</taxon>
        <taxon>Paniceae</taxon>
        <taxon>Dichantheliinae</taxon>
        <taxon>Dichanthelium</taxon>
    </lineage>
</organism>
<name>A0A1E5VQ90_9POAL</name>
<dbReference type="Proteomes" id="UP000095767">
    <property type="component" value="Unassembled WGS sequence"/>
</dbReference>
<protein>
    <submittedName>
        <fullName evidence="2">Uncharacterized protein</fullName>
    </submittedName>
</protein>
<dbReference type="InterPro" id="IPR012871">
    <property type="entry name" value="DUF1668_ORYSA"/>
</dbReference>
<feature type="region of interest" description="Disordered" evidence="1">
    <location>
        <begin position="156"/>
        <end position="180"/>
    </location>
</feature>
<dbReference type="EMBL" id="LWDX02032895">
    <property type="protein sequence ID" value="OEL27289.1"/>
    <property type="molecule type" value="Genomic_DNA"/>
</dbReference>
<comment type="caution">
    <text evidence="2">The sequence shown here is derived from an EMBL/GenBank/DDBJ whole genome shotgun (WGS) entry which is preliminary data.</text>
</comment>